<accession>A0ABR2W2G7</accession>
<dbReference type="Gene3D" id="2.60.40.640">
    <property type="match status" value="1"/>
</dbReference>
<dbReference type="Pfam" id="PF02752">
    <property type="entry name" value="Arrestin_C"/>
    <property type="match status" value="1"/>
</dbReference>
<dbReference type="SUPFAM" id="SSF81296">
    <property type="entry name" value="E set domains"/>
    <property type="match status" value="1"/>
</dbReference>
<organism evidence="2 3">
    <name type="scientific">Basidiobolus ranarum</name>
    <dbReference type="NCBI Taxonomy" id="34480"/>
    <lineage>
        <taxon>Eukaryota</taxon>
        <taxon>Fungi</taxon>
        <taxon>Fungi incertae sedis</taxon>
        <taxon>Zoopagomycota</taxon>
        <taxon>Entomophthoromycotina</taxon>
        <taxon>Basidiobolomycetes</taxon>
        <taxon>Basidiobolales</taxon>
        <taxon>Basidiobolaceae</taxon>
        <taxon>Basidiobolus</taxon>
    </lineage>
</organism>
<gene>
    <name evidence="2" type="ORF">K7432_005883</name>
</gene>
<dbReference type="InterPro" id="IPR011022">
    <property type="entry name" value="Arrestin_C-like"/>
</dbReference>
<dbReference type="InterPro" id="IPR014752">
    <property type="entry name" value="Arrestin-like_C"/>
</dbReference>
<reference evidence="2 3" key="1">
    <citation type="submission" date="2023-04" db="EMBL/GenBank/DDBJ databases">
        <title>Genome of Basidiobolus ranarum AG-B5.</title>
        <authorList>
            <person name="Stajich J.E."/>
            <person name="Carter-House D."/>
            <person name="Gryganskyi A."/>
        </authorList>
    </citation>
    <scope>NUCLEOTIDE SEQUENCE [LARGE SCALE GENOMIC DNA]</scope>
    <source>
        <strain evidence="2 3">AG-B5</strain>
    </source>
</reference>
<dbReference type="PANTHER" id="PTHR11188">
    <property type="entry name" value="ARRESTIN DOMAIN CONTAINING PROTEIN"/>
    <property type="match status" value="1"/>
</dbReference>
<dbReference type="Proteomes" id="UP001479436">
    <property type="component" value="Unassembled WGS sequence"/>
</dbReference>
<evidence type="ECO:0000313" key="2">
    <source>
        <dbReference type="EMBL" id="KAK9717921.1"/>
    </source>
</evidence>
<dbReference type="PANTHER" id="PTHR11188:SF17">
    <property type="entry name" value="FI21816P1"/>
    <property type="match status" value="1"/>
</dbReference>
<dbReference type="InterPro" id="IPR011021">
    <property type="entry name" value="Arrestin-like_N"/>
</dbReference>
<dbReference type="InterPro" id="IPR050357">
    <property type="entry name" value="Arrestin_domain-protein"/>
</dbReference>
<dbReference type="SMART" id="SM01017">
    <property type="entry name" value="Arrestin_C"/>
    <property type="match status" value="1"/>
</dbReference>
<evidence type="ECO:0000313" key="3">
    <source>
        <dbReference type="Proteomes" id="UP001479436"/>
    </source>
</evidence>
<dbReference type="InterPro" id="IPR014756">
    <property type="entry name" value="Ig_E-set"/>
</dbReference>
<sequence length="337" mass="37696">MVVLTSSFEIFLLKDVLYKDDDLMNPSQLSVRGTILFNPSSALRVRKITVQLLGSLSIQLPAVVKKTKRTLISNSITLVDNKKPAPMPGKSIYHFEFLLPGDLPDSFNCEFGKAEYAVKAVAETSLFTADIKTERPIYIRRNGTNYYDTEDACLTQKVFKDQADCTVSLPVNEFTPGEKFELNFKAKPLAVNGRVTSISCFVKEFVRYQIPSKANPNEISVGEYLRRLEFVGATFANEQIDVDHSIIIKIPDTNVSFDCLNSLVEISHALSIRIHTNTETSEDQLVIDMPIMIVPSTGPTLYDQLPLYQPVELPPIYQTASTVDPAGQYRPPPNYVC</sequence>
<evidence type="ECO:0000259" key="1">
    <source>
        <dbReference type="SMART" id="SM01017"/>
    </source>
</evidence>
<dbReference type="EMBL" id="JASJQH010007119">
    <property type="protein sequence ID" value="KAK9717921.1"/>
    <property type="molecule type" value="Genomic_DNA"/>
</dbReference>
<protein>
    <recommendedName>
        <fullName evidence="1">Arrestin C-terminal-like domain-containing protein</fullName>
    </recommendedName>
</protein>
<keyword evidence="3" id="KW-1185">Reference proteome</keyword>
<feature type="domain" description="Arrestin C-terminal-like" evidence="1">
    <location>
        <begin position="159"/>
        <end position="296"/>
    </location>
</feature>
<name>A0ABR2W2G7_9FUNG</name>
<proteinExistence type="predicted"/>
<comment type="caution">
    <text evidence="2">The sequence shown here is derived from an EMBL/GenBank/DDBJ whole genome shotgun (WGS) entry which is preliminary data.</text>
</comment>
<dbReference type="Pfam" id="PF00339">
    <property type="entry name" value="Arrestin_N"/>
    <property type="match status" value="1"/>
</dbReference>